<gene>
    <name evidence="3" type="ORF">Syun_022984</name>
</gene>
<proteinExistence type="predicted"/>
<evidence type="ECO:0000256" key="1">
    <source>
        <dbReference type="SAM" id="MobiDB-lite"/>
    </source>
</evidence>
<evidence type="ECO:0000313" key="3">
    <source>
        <dbReference type="EMBL" id="KAK9106973.1"/>
    </source>
</evidence>
<feature type="chain" id="PRO_5042879555" evidence="2">
    <location>
        <begin position="20"/>
        <end position="221"/>
    </location>
</feature>
<keyword evidence="2" id="KW-0732">Signal</keyword>
<organism evidence="3 4">
    <name type="scientific">Stephania yunnanensis</name>
    <dbReference type="NCBI Taxonomy" id="152371"/>
    <lineage>
        <taxon>Eukaryota</taxon>
        <taxon>Viridiplantae</taxon>
        <taxon>Streptophyta</taxon>
        <taxon>Embryophyta</taxon>
        <taxon>Tracheophyta</taxon>
        <taxon>Spermatophyta</taxon>
        <taxon>Magnoliopsida</taxon>
        <taxon>Ranunculales</taxon>
        <taxon>Menispermaceae</taxon>
        <taxon>Menispermoideae</taxon>
        <taxon>Cissampelideae</taxon>
        <taxon>Stephania</taxon>
    </lineage>
</organism>
<dbReference type="AlphaFoldDB" id="A0AAP0FL21"/>
<accession>A0AAP0FL21</accession>
<dbReference type="EMBL" id="JBBNAF010000010">
    <property type="protein sequence ID" value="KAK9106973.1"/>
    <property type="molecule type" value="Genomic_DNA"/>
</dbReference>
<dbReference type="Proteomes" id="UP001420932">
    <property type="component" value="Unassembled WGS sequence"/>
</dbReference>
<name>A0AAP0FL21_9MAGN</name>
<feature type="region of interest" description="Disordered" evidence="1">
    <location>
        <begin position="165"/>
        <end position="221"/>
    </location>
</feature>
<feature type="signal peptide" evidence="2">
    <location>
        <begin position="1"/>
        <end position="19"/>
    </location>
</feature>
<keyword evidence="4" id="KW-1185">Reference proteome</keyword>
<feature type="region of interest" description="Disordered" evidence="1">
    <location>
        <begin position="54"/>
        <end position="141"/>
    </location>
</feature>
<comment type="caution">
    <text evidence="3">The sequence shown here is derived from an EMBL/GenBank/DDBJ whole genome shotgun (WGS) entry which is preliminary data.</text>
</comment>
<evidence type="ECO:0000313" key="4">
    <source>
        <dbReference type="Proteomes" id="UP001420932"/>
    </source>
</evidence>
<evidence type="ECO:0000256" key="2">
    <source>
        <dbReference type="SAM" id="SignalP"/>
    </source>
</evidence>
<reference evidence="3 4" key="1">
    <citation type="submission" date="2024-01" db="EMBL/GenBank/DDBJ databases">
        <title>Genome assemblies of Stephania.</title>
        <authorList>
            <person name="Yang L."/>
        </authorList>
    </citation>
    <scope>NUCLEOTIDE SEQUENCE [LARGE SCALE GENOMIC DNA]</scope>
    <source>
        <strain evidence="3">YNDBR</strain>
        <tissue evidence="3">Leaf</tissue>
    </source>
</reference>
<sequence>MVSSTNGIVLVAIFMLAMQQQCYHTTLAIRTTLEWDEQKLLSTIKRTKLSIPSPVINHEEGSGSSSTSNILRPESSVPSPGVGHEGGAGPTSISASTFLPSERSVPSPGVGHEGGPGSGFSSTSNIWPTERSVPSPGVGHEGDLGLFSTSTIWQTEMSVPSPAIGHGGGPPLSKNSKTITAAAPEEPKTLIYNKKLDIEDFRPTSPGHSPGIANEDPPPLH</sequence>
<protein>
    <submittedName>
        <fullName evidence="3">Uncharacterized protein</fullName>
    </submittedName>
</protein>